<name>A0A9Q1CQ11_HOLLE</name>
<reference evidence="7" key="1">
    <citation type="submission" date="2021-10" db="EMBL/GenBank/DDBJ databases">
        <title>Tropical sea cucumber genome reveals ecological adaptation and Cuvierian tubules defense mechanism.</title>
        <authorList>
            <person name="Chen T."/>
        </authorList>
    </citation>
    <scope>NUCLEOTIDE SEQUENCE</scope>
    <source>
        <strain evidence="7">Nanhai2018</strain>
        <tissue evidence="7">Muscle</tissue>
    </source>
</reference>
<evidence type="ECO:0000256" key="6">
    <source>
        <dbReference type="SAM" id="Phobius"/>
    </source>
</evidence>
<organism evidence="7 8">
    <name type="scientific">Holothuria leucospilota</name>
    <name type="common">Black long sea cucumber</name>
    <name type="synonym">Mertensiothuria leucospilota</name>
    <dbReference type="NCBI Taxonomy" id="206669"/>
    <lineage>
        <taxon>Eukaryota</taxon>
        <taxon>Metazoa</taxon>
        <taxon>Echinodermata</taxon>
        <taxon>Eleutherozoa</taxon>
        <taxon>Echinozoa</taxon>
        <taxon>Holothuroidea</taxon>
        <taxon>Aspidochirotacea</taxon>
        <taxon>Aspidochirotida</taxon>
        <taxon>Holothuriidae</taxon>
        <taxon>Holothuria</taxon>
    </lineage>
</organism>
<dbReference type="Pfam" id="PF04505">
    <property type="entry name" value="CD225"/>
    <property type="match status" value="1"/>
</dbReference>
<keyword evidence="5 6" id="KW-0472">Membrane</keyword>
<comment type="caution">
    <text evidence="7">The sequence shown here is derived from an EMBL/GenBank/DDBJ whole genome shotgun (WGS) entry which is preliminary data.</text>
</comment>
<dbReference type="GO" id="GO:0016020">
    <property type="term" value="C:membrane"/>
    <property type="evidence" value="ECO:0007669"/>
    <property type="project" value="UniProtKB-SubCell"/>
</dbReference>
<comment type="similarity">
    <text evidence="2">Belongs to the CD225/Dispanin family.</text>
</comment>
<gene>
    <name evidence="7" type="ORF">HOLleu_02748</name>
</gene>
<dbReference type="InterPro" id="IPR007593">
    <property type="entry name" value="CD225/Dispanin_fam"/>
</dbReference>
<keyword evidence="8" id="KW-1185">Reference proteome</keyword>
<keyword evidence="4 6" id="KW-1133">Transmembrane helix</keyword>
<evidence type="ECO:0000256" key="1">
    <source>
        <dbReference type="ARBA" id="ARBA00004370"/>
    </source>
</evidence>
<evidence type="ECO:0000313" key="8">
    <source>
        <dbReference type="Proteomes" id="UP001152320"/>
    </source>
</evidence>
<accession>A0A9Q1CQ11</accession>
<evidence type="ECO:0000313" key="7">
    <source>
        <dbReference type="EMBL" id="KAJ8049832.1"/>
    </source>
</evidence>
<feature type="transmembrane region" description="Helical" evidence="6">
    <location>
        <begin position="56"/>
        <end position="74"/>
    </location>
</feature>
<dbReference type="EMBL" id="JAIZAY010000001">
    <property type="protein sequence ID" value="KAJ8049832.1"/>
    <property type="molecule type" value="Genomic_DNA"/>
</dbReference>
<dbReference type="OrthoDB" id="10038436at2759"/>
<evidence type="ECO:0000256" key="4">
    <source>
        <dbReference type="ARBA" id="ARBA00022989"/>
    </source>
</evidence>
<proteinExistence type="inferred from homology"/>
<dbReference type="Proteomes" id="UP001152320">
    <property type="component" value="Chromosome 1"/>
</dbReference>
<evidence type="ECO:0000256" key="2">
    <source>
        <dbReference type="ARBA" id="ARBA00006843"/>
    </source>
</evidence>
<evidence type="ECO:0000256" key="3">
    <source>
        <dbReference type="ARBA" id="ARBA00022692"/>
    </source>
</evidence>
<protein>
    <submittedName>
        <fullName evidence="7">Uncharacterized protein</fullName>
    </submittedName>
</protein>
<sequence>MALFKYSQFLNETEGQPDIVLHAPELPSLKAEPARVELQIPKKPTFTCPDDHRRRSIIATVIFFPMGLIALHWSKKTHERHAANNKVGAFSASDKAKTFSFLGIVVGIVFWIAVVLVALLELVINI</sequence>
<evidence type="ECO:0000256" key="5">
    <source>
        <dbReference type="ARBA" id="ARBA00023136"/>
    </source>
</evidence>
<dbReference type="AlphaFoldDB" id="A0A9Q1CQ11"/>
<keyword evidence="3 6" id="KW-0812">Transmembrane</keyword>
<feature type="transmembrane region" description="Helical" evidence="6">
    <location>
        <begin position="99"/>
        <end position="124"/>
    </location>
</feature>
<comment type="subcellular location">
    <subcellularLocation>
        <location evidence="1">Membrane</location>
    </subcellularLocation>
</comment>